<evidence type="ECO:0000256" key="9">
    <source>
        <dbReference type="ARBA" id="ARBA00022776"/>
    </source>
</evidence>
<evidence type="ECO:0000256" key="16">
    <source>
        <dbReference type="ARBA" id="ARBA00023328"/>
    </source>
</evidence>
<keyword evidence="11" id="KW-0995">Kinetochore</keyword>
<dbReference type="PANTHER" id="PTHR28216">
    <property type="entry name" value="DASH COMPLEX SUBUNIT DUO1"/>
    <property type="match status" value="1"/>
</dbReference>
<accession>A0A9P5NUV0</accession>
<dbReference type="GO" id="GO:0042729">
    <property type="term" value="C:DASH complex"/>
    <property type="evidence" value="ECO:0007669"/>
    <property type="project" value="InterPro"/>
</dbReference>
<evidence type="ECO:0000313" key="20">
    <source>
        <dbReference type="EMBL" id="KAF8907365.1"/>
    </source>
</evidence>
<dbReference type="AlphaFoldDB" id="A0A9P5NUV0"/>
<gene>
    <name evidence="20" type="ORF">CPB84DRAFT_309500</name>
</gene>
<dbReference type="OrthoDB" id="5599235at2759"/>
<dbReference type="GO" id="GO:0000278">
    <property type="term" value="P:mitotic cell cycle"/>
    <property type="evidence" value="ECO:0007669"/>
    <property type="project" value="InterPro"/>
</dbReference>
<evidence type="ECO:0000256" key="13">
    <source>
        <dbReference type="ARBA" id="ARBA00023212"/>
    </source>
</evidence>
<name>A0A9P5NUV0_GYMJU</name>
<dbReference type="Pfam" id="PF08651">
    <property type="entry name" value="DASH_Duo1"/>
    <property type="match status" value="1"/>
</dbReference>
<keyword evidence="5" id="KW-0158">Chromosome</keyword>
<evidence type="ECO:0000256" key="12">
    <source>
        <dbReference type="ARBA" id="ARBA00023054"/>
    </source>
</evidence>
<dbReference type="EMBL" id="JADNYJ010000015">
    <property type="protein sequence ID" value="KAF8907365.1"/>
    <property type="molecule type" value="Genomic_DNA"/>
</dbReference>
<evidence type="ECO:0000256" key="3">
    <source>
        <dbReference type="ARBA" id="ARBA00004629"/>
    </source>
</evidence>
<feature type="region of interest" description="Disordered" evidence="19">
    <location>
        <begin position="114"/>
        <end position="149"/>
    </location>
</feature>
<reference evidence="20" key="1">
    <citation type="submission" date="2020-11" db="EMBL/GenBank/DDBJ databases">
        <authorList>
            <consortium name="DOE Joint Genome Institute"/>
            <person name="Ahrendt S."/>
            <person name="Riley R."/>
            <person name="Andreopoulos W."/>
            <person name="LaButti K."/>
            <person name="Pangilinan J."/>
            <person name="Ruiz-duenas F.J."/>
            <person name="Barrasa J.M."/>
            <person name="Sanchez-Garcia M."/>
            <person name="Camarero S."/>
            <person name="Miyauchi S."/>
            <person name="Serrano A."/>
            <person name="Linde D."/>
            <person name="Babiker R."/>
            <person name="Drula E."/>
            <person name="Ayuso-Fernandez I."/>
            <person name="Pacheco R."/>
            <person name="Padilla G."/>
            <person name="Ferreira P."/>
            <person name="Barriuso J."/>
            <person name="Kellner H."/>
            <person name="Castanera R."/>
            <person name="Alfaro M."/>
            <person name="Ramirez L."/>
            <person name="Pisabarro A.G."/>
            <person name="Kuo A."/>
            <person name="Tritt A."/>
            <person name="Lipzen A."/>
            <person name="He G."/>
            <person name="Yan M."/>
            <person name="Ng V."/>
            <person name="Cullen D."/>
            <person name="Martin F."/>
            <person name="Rosso M.-N."/>
            <person name="Henrissat B."/>
            <person name="Hibbett D."/>
            <person name="Martinez A.T."/>
            <person name="Grigoriev I.V."/>
        </authorList>
    </citation>
    <scope>NUCLEOTIDE SEQUENCE</scope>
    <source>
        <strain evidence="20">AH 44721</strain>
    </source>
</reference>
<evidence type="ECO:0000256" key="10">
    <source>
        <dbReference type="ARBA" id="ARBA00022829"/>
    </source>
</evidence>
<dbReference type="GO" id="GO:0005874">
    <property type="term" value="C:microtubule"/>
    <property type="evidence" value="ECO:0007669"/>
    <property type="project" value="UniProtKB-KW"/>
</dbReference>
<keyword evidence="8" id="KW-0493">Microtubule</keyword>
<evidence type="ECO:0000256" key="11">
    <source>
        <dbReference type="ARBA" id="ARBA00022838"/>
    </source>
</evidence>
<evidence type="ECO:0000256" key="14">
    <source>
        <dbReference type="ARBA" id="ARBA00023242"/>
    </source>
</evidence>
<evidence type="ECO:0000256" key="6">
    <source>
        <dbReference type="ARBA" id="ARBA00022490"/>
    </source>
</evidence>
<evidence type="ECO:0000256" key="4">
    <source>
        <dbReference type="ARBA" id="ARBA00005366"/>
    </source>
</evidence>
<organism evidence="20 21">
    <name type="scientific">Gymnopilus junonius</name>
    <name type="common">Spectacular rustgill mushroom</name>
    <name type="synonym">Gymnopilus spectabilis subsp. junonius</name>
    <dbReference type="NCBI Taxonomy" id="109634"/>
    <lineage>
        <taxon>Eukaryota</taxon>
        <taxon>Fungi</taxon>
        <taxon>Dikarya</taxon>
        <taxon>Basidiomycota</taxon>
        <taxon>Agaricomycotina</taxon>
        <taxon>Agaricomycetes</taxon>
        <taxon>Agaricomycetidae</taxon>
        <taxon>Agaricales</taxon>
        <taxon>Agaricineae</taxon>
        <taxon>Hymenogastraceae</taxon>
        <taxon>Gymnopilus</taxon>
    </lineage>
</organism>
<evidence type="ECO:0000256" key="19">
    <source>
        <dbReference type="SAM" id="MobiDB-lite"/>
    </source>
</evidence>
<keyword evidence="6" id="KW-0963">Cytoplasm</keyword>
<evidence type="ECO:0000313" key="21">
    <source>
        <dbReference type="Proteomes" id="UP000724874"/>
    </source>
</evidence>
<dbReference type="GO" id="GO:0007059">
    <property type="term" value="P:chromosome segregation"/>
    <property type="evidence" value="ECO:0007669"/>
    <property type="project" value="UniProtKB-KW"/>
</dbReference>
<comment type="similarity">
    <text evidence="4">Belongs to the DASH complex DUO1 family.</text>
</comment>
<keyword evidence="13" id="KW-0206">Cytoskeleton</keyword>
<evidence type="ECO:0000256" key="17">
    <source>
        <dbReference type="ARBA" id="ARBA00044152"/>
    </source>
</evidence>
<proteinExistence type="inferred from homology"/>
<keyword evidence="10" id="KW-0159">Chromosome partition</keyword>
<evidence type="ECO:0000256" key="1">
    <source>
        <dbReference type="ARBA" id="ARBA00004123"/>
    </source>
</evidence>
<protein>
    <recommendedName>
        <fullName evidence="17">DASH complex subunit DUO1</fullName>
    </recommendedName>
    <alternativeName>
        <fullName evidence="18">Outer kinetochore protein DUO1</fullName>
    </alternativeName>
</protein>
<keyword evidence="14" id="KW-0539">Nucleus</keyword>
<dbReference type="Proteomes" id="UP000724874">
    <property type="component" value="Unassembled WGS sequence"/>
</dbReference>
<comment type="caution">
    <text evidence="20">The sequence shown here is derived from an EMBL/GenBank/DDBJ whole genome shotgun (WGS) entry which is preliminary data.</text>
</comment>
<keyword evidence="16" id="KW-0137">Centromere</keyword>
<evidence type="ECO:0000256" key="15">
    <source>
        <dbReference type="ARBA" id="ARBA00023306"/>
    </source>
</evidence>
<keyword evidence="9" id="KW-0498">Mitosis</keyword>
<dbReference type="InterPro" id="IPR013960">
    <property type="entry name" value="DASH_Duo1"/>
</dbReference>
<evidence type="ECO:0000256" key="2">
    <source>
        <dbReference type="ARBA" id="ARBA00004186"/>
    </source>
</evidence>
<evidence type="ECO:0000256" key="18">
    <source>
        <dbReference type="ARBA" id="ARBA00044358"/>
    </source>
</evidence>
<sequence length="267" mass="30846">MENTVHDVEVDDKRQAARLREEKLQSDIFILKKLNAAFESFNGALQDTGSANERVAAQVEQTDALLNKYIDILSKSEEFARLIFDDQWEGAQADEEFLERERTEAIERARKEAEEEEARRKREEQAKFEQERQERLKREEKERLEREKSERAIRGGVRGVRGTRASTLGRGAAFSRADAHLLVEYPKDHNLCRLELVAVQFHGHHVPRSSQSRITGGFTNLAHLLSGILQVLNDLTRWQIRSKWPSNPLPLWPRFQTNNFPVPGPPL</sequence>
<evidence type="ECO:0000256" key="7">
    <source>
        <dbReference type="ARBA" id="ARBA00022618"/>
    </source>
</evidence>
<keyword evidence="21" id="KW-1185">Reference proteome</keyword>
<evidence type="ECO:0000256" key="5">
    <source>
        <dbReference type="ARBA" id="ARBA00022454"/>
    </source>
</evidence>
<evidence type="ECO:0000256" key="8">
    <source>
        <dbReference type="ARBA" id="ARBA00022701"/>
    </source>
</evidence>
<keyword evidence="12" id="KW-0175">Coiled coil</keyword>
<keyword evidence="15" id="KW-0131">Cell cycle</keyword>
<dbReference type="GO" id="GO:0072686">
    <property type="term" value="C:mitotic spindle"/>
    <property type="evidence" value="ECO:0007669"/>
    <property type="project" value="InterPro"/>
</dbReference>
<keyword evidence="7" id="KW-0132">Cell division</keyword>
<dbReference type="PANTHER" id="PTHR28216:SF1">
    <property type="entry name" value="DASH COMPLEX SUBUNIT DUO1"/>
    <property type="match status" value="1"/>
</dbReference>
<dbReference type="GO" id="GO:0051301">
    <property type="term" value="P:cell division"/>
    <property type="evidence" value="ECO:0007669"/>
    <property type="project" value="UniProtKB-KW"/>
</dbReference>
<comment type="subcellular location">
    <subcellularLocation>
        <location evidence="3">Chromosome</location>
        <location evidence="3">Centromere</location>
        <location evidence="3">Kinetochore</location>
    </subcellularLocation>
    <subcellularLocation>
        <location evidence="2">Cytoplasm</location>
        <location evidence="2">Cytoskeleton</location>
        <location evidence="2">Spindle</location>
    </subcellularLocation>
    <subcellularLocation>
        <location evidence="1">Nucleus</location>
    </subcellularLocation>
</comment>